<comment type="caution">
    <text evidence="2">The sequence shown here is derived from an EMBL/GenBank/DDBJ whole genome shotgun (WGS) entry which is preliminary data.</text>
</comment>
<gene>
    <name evidence="2" type="ORF">ACH49W_08235</name>
</gene>
<dbReference type="SUPFAM" id="SSF52266">
    <property type="entry name" value="SGNH hydrolase"/>
    <property type="match status" value="1"/>
</dbReference>
<keyword evidence="1 2" id="KW-0378">Hydrolase</keyword>
<accession>A0ABW7WWZ1</accession>
<dbReference type="InterPro" id="IPR051058">
    <property type="entry name" value="GDSL_Est/Lipase"/>
</dbReference>
<evidence type="ECO:0000313" key="2">
    <source>
        <dbReference type="EMBL" id="MFI2473354.1"/>
    </source>
</evidence>
<sequence>MHPAPTPIQNLIVLGDSLSDIGIKRTAPAGRFARAAGLMRTNEVGRYSDGKNWTDFLVEWMGGTSLIGANKDETESLTKVHRTLTGVQSNIIGSNAGSLPPVRYANYAEGGAVAASDWSPAGLGYLKTQVDAYIKARRALLAGDTQAVLDGTAQDQYTGHTLHVIWIGLNDLVTAERPCPENPKKAKAGTGVEPMVDEIRRLVNRIPSSFPTNPAHEHFLLIDLPSPLVSVRYQDKVADKGEDAAADVVRNVAEFNAALHNLATHWPPPGESEGPGANPANISFVAMSDWMDFVSQHAENFELTPIAQEHGPVVYQGRQDPLVPKLRRALTTSDLAHPTEAVYQLIARKIVDVVLNGYTLGKLNPASWGDIRPFRTIG</sequence>
<dbReference type="RefSeq" id="WP_397091969.1">
    <property type="nucleotide sequence ID" value="NZ_JBIRYO010000004.1"/>
</dbReference>
<dbReference type="InterPro" id="IPR001087">
    <property type="entry name" value="GDSL"/>
</dbReference>
<name>A0ABW7WWZ1_9NOCA</name>
<dbReference type="GO" id="GO:0016787">
    <property type="term" value="F:hydrolase activity"/>
    <property type="evidence" value="ECO:0007669"/>
    <property type="project" value="UniProtKB-KW"/>
</dbReference>
<keyword evidence="3" id="KW-1185">Reference proteome</keyword>
<organism evidence="2 3">
    <name type="scientific">Nocardia xishanensis</name>
    <dbReference type="NCBI Taxonomy" id="238964"/>
    <lineage>
        <taxon>Bacteria</taxon>
        <taxon>Bacillati</taxon>
        <taxon>Actinomycetota</taxon>
        <taxon>Actinomycetes</taxon>
        <taxon>Mycobacteriales</taxon>
        <taxon>Nocardiaceae</taxon>
        <taxon>Nocardia</taxon>
    </lineage>
</organism>
<protein>
    <submittedName>
        <fullName evidence="2">SGNH/GDSL hydrolase family protein</fullName>
    </submittedName>
</protein>
<proteinExistence type="predicted"/>
<dbReference type="InterPro" id="IPR036514">
    <property type="entry name" value="SGNH_hydro_sf"/>
</dbReference>
<dbReference type="PANTHER" id="PTHR45648">
    <property type="entry name" value="GDSL LIPASE/ACYLHYDROLASE FAMILY PROTEIN (AFU_ORTHOLOGUE AFUA_4G14700)"/>
    <property type="match status" value="1"/>
</dbReference>
<evidence type="ECO:0000313" key="3">
    <source>
        <dbReference type="Proteomes" id="UP001611415"/>
    </source>
</evidence>
<dbReference type="EMBL" id="JBIRYO010000004">
    <property type="protein sequence ID" value="MFI2473354.1"/>
    <property type="molecule type" value="Genomic_DNA"/>
</dbReference>
<dbReference type="Pfam" id="PF00657">
    <property type="entry name" value="Lipase_GDSL"/>
    <property type="match status" value="1"/>
</dbReference>
<evidence type="ECO:0000256" key="1">
    <source>
        <dbReference type="ARBA" id="ARBA00022801"/>
    </source>
</evidence>
<reference evidence="2 3" key="1">
    <citation type="submission" date="2024-10" db="EMBL/GenBank/DDBJ databases">
        <title>The Natural Products Discovery Center: Release of the First 8490 Sequenced Strains for Exploring Actinobacteria Biosynthetic Diversity.</title>
        <authorList>
            <person name="Kalkreuter E."/>
            <person name="Kautsar S.A."/>
            <person name="Yang D."/>
            <person name="Bader C.D."/>
            <person name="Teijaro C.N."/>
            <person name="Fluegel L."/>
            <person name="Davis C.M."/>
            <person name="Simpson J.R."/>
            <person name="Lauterbach L."/>
            <person name="Steele A.D."/>
            <person name="Gui C."/>
            <person name="Meng S."/>
            <person name="Li G."/>
            <person name="Viehrig K."/>
            <person name="Ye F."/>
            <person name="Su P."/>
            <person name="Kiefer A.F."/>
            <person name="Nichols A."/>
            <person name="Cepeda A.J."/>
            <person name="Yan W."/>
            <person name="Fan B."/>
            <person name="Jiang Y."/>
            <person name="Adhikari A."/>
            <person name="Zheng C.-J."/>
            <person name="Schuster L."/>
            <person name="Cowan T.M."/>
            <person name="Smanski M.J."/>
            <person name="Chevrette M.G."/>
            <person name="De Carvalho L.P.S."/>
            <person name="Shen B."/>
        </authorList>
    </citation>
    <scope>NUCLEOTIDE SEQUENCE [LARGE SCALE GENOMIC DNA]</scope>
    <source>
        <strain evidence="2 3">NPDC019275</strain>
    </source>
</reference>
<dbReference type="Proteomes" id="UP001611415">
    <property type="component" value="Unassembled WGS sequence"/>
</dbReference>
<dbReference type="Gene3D" id="3.40.50.1110">
    <property type="entry name" value="SGNH hydrolase"/>
    <property type="match status" value="1"/>
</dbReference>
<dbReference type="PANTHER" id="PTHR45648:SF22">
    <property type="entry name" value="GDSL LIPASE_ACYLHYDROLASE FAMILY PROTEIN (AFU_ORTHOLOGUE AFUA_4G14700)"/>
    <property type="match status" value="1"/>
</dbReference>